<dbReference type="Proteomes" id="UP000001935">
    <property type="component" value="Chromosome"/>
</dbReference>
<dbReference type="SUPFAM" id="SSF46894">
    <property type="entry name" value="C-terminal effector domain of the bipartite response regulators"/>
    <property type="match status" value="1"/>
</dbReference>
<dbReference type="InterPro" id="IPR016032">
    <property type="entry name" value="Sig_transdc_resp-reg_C-effctor"/>
</dbReference>
<name>Q2IHT8_ANADE</name>
<dbReference type="HOGENOM" id="CLU_143304_0_0_7"/>
<feature type="domain" description="HTH luxR-type" evidence="2">
    <location>
        <begin position="58"/>
        <end position="115"/>
    </location>
</feature>
<dbReference type="Gene3D" id="1.10.10.10">
    <property type="entry name" value="Winged helix-like DNA-binding domain superfamily/Winged helix DNA-binding domain"/>
    <property type="match status" value="1"/>
</dbReference>
<gene>
    <name evidence="3" type="ordered locus">Adeh_1444</name>
</gene>
<dbReference type="GO" id="GO:0006355">
    <property type="term" value="P:regulation of DNA-templated transcription"/>
    <property type="evidence" value="ECO:0007669"/>
    <property type="project" value="InterPro"/>
</dbReference>
<reference evidence="3 4" key="1">
    <citation type="submission" date="2006-01" db="EMBL/GenBank/DDBJ databases">
        <title>Complete sequence of Anaeromyxobacter dehalogenans 2CP-C.</title>
        <authorList>
            <consortium name="US DOE Joint Genome Institute"/>
            <person name="Copeland A."/>
            <person name="Lucas S."/>
            <person name="Lapidus A."/>
            <person name="Barry K."/>
            <person name="Detter J.C."/>
            <person name="Glavina T."/>
            <person name="Hammon N."/>
            <person name="Israni S."/>
            <person name="Pitluck S."/>
            <person name="Brettin T."/>
            <person name="Bruce D."/>
            <person name="Han C."/>
            <person name="Tapia R."/>
            <person name="Gilna P."/>
            <person name="Kiss H."/>
            <person name="Schmutz J."/>
            <person name="Larimer F."/>
            <person name="Land M."/>
            <person name="Kyrpides N."/>
            <person name="Anderson I."/>
            <person name="Sanford R.A."/>
            <person name="Ritalahti K.M."/>
            <person name="Thomas H.S."/>
            <person name="Kirby J.R."/>
            <person name="Zhulin I.B."/>
            <person name="Loeffler F.E."/>
            <person name="Richardson P."/>
        </authorList>
    </citation>
    <scope>NUCLEOTIDE SEQUENCE [LARGE SCALE GENOMIC DNA]</scope>
    <source>
        <strain evidence="3 4">2CP-C</strain>
    </source>
</reference>
<feature type="region of interest" description="Disordered" evidence="1">
    <location>
        <begin position="18"/>
        <end position="37"/>
    </location>
</feature>
<dbReference type="AlphaFoldDB" id="Q2IHT8"/>
<organism evidence="3 4">
    <name type="scientific">Anaeromyxobacter dehalogenans (strain 2CP-C)</name>
    <dbReference type="NCBI Taxonomy" id="290397"/>
    <lineage>
        <taxon>Bacteria</taxon>
        <taxon>Pseudomonadati</taxon>
        <taxon>Myxococcota</taxon>
        <taxon>Myxococcia</taxon>
        <taxon>Myxococcales</taxon>
        <taxon>Cystobacterineae</taxon>
        <taxon>Anaeromyxobacteraceae</taxon>
        <taxon>Anaeromyxobacter</taxon>
    </lineage>
</organism>
<evidence type="ECO:0000259" key="2">
    <source>
        <dbReference type="SMART" id="SM00421"/>
    </source>
</evidence>
<dbReference type="EMBL" id="CP000251">
    <property type="protein sequence ID" value="ABC81217.1"/>
    <property type="molecule type" value="Genomic_DNA"/>
</dbReference>
<feature type="compositionally biased region" description="Polar residues" evidence="1">
    <location>
        <begin position="139"/>
        <end position="154"/>
    </location>
</feature>
<proteinExistence type="predicted"/>
<dbReference type="Pfam" id="PF00196">
    <property type="entry name" value="GerE"/>
    <property type="match status" value="1"/>
</dbReference>
<dbReference type="eggNOG" id="COG2197">
    <property type="taxonomic scope" value="Bacteria"/>
</dbReference>
<protein>
    <submittedName>
        <fullName evidence="3">Transcriptional regulator, LuxR family</fullName>
    </submittedName>
</protein>
<dbReference type="SMART" id="SM00421">
    <property type="entry name" value="HTH_LUXR"/>
    <property type="match status" value="1"/>
</dbReference>
<dbReference type="InterPro" id="IPR000792">
    <property type="entry name" value="Tscrpt_reg_LuxR_C"/>
</dbReference>
<dbReference type="GO" id="GO:0003677">
    <property type="term" value="F:DNA binding"/>
    <property type="evidence" value="ECO:0007669"/>
    <property type="project" value="InterPro"/>
</dbReference>
<dbReference type="InterPro" id="IPR036388">
    <property type="entry name" value="WH-like_DNA-bd_sf"/>
</dbReference>
<evidence type="ECO:0000313" key="4">
    <source>
        <dbReference type="Proteomes" id="UP000001935"/>
    </source>
</evidence>
<feature type="region of interest" description="Disordered" evidence="1">
    <location>
        <begin position="132"/>
        <end position="154"/>
    </location>
</feature>
<dbReference type="KEGG" id="ade:Adeh_1444"/>
<accession>Q2IHT8</accession>
<evidence type="ECO:0000256" key="1">
    <source>
        <dbReference type="SAM" id="MobiDB-lite"/>
    </source>
</evidence>
<sequence>MVPNVAFTRAAARGGVQGWIGDPGGAETAGHVPGKEAEPMPHIDVEILTPFTAKYLEGRSLTPAERAEVLRLAQGFACKDSAAAANVSPETIRARRKRIYRKLDVPGSGELISELLALSLRMLAAGERIEPRPVVPAQPQDTAASSTPTLIAAR</sequence>
<dbReference type="STRING" id="290397.Adeh_1444"/>
<evidence type="ECO:0000313" key="3">
    <source>
        <dbReference type="EMBL" id="ABC81217.1"/>
    </source>
</evidence>